<reference evidence="8" key="1">
    <citation type="journal article" date="2019" name="Int. J. Syst. Evol. Microbiol.">
        <title>The Global Catalogue of Microorganisms (GCM) 10K type strain sequencing project: providing services to taxonomists for standard genome sequencing and annotation.</title>
        <authorList>
            <consortium name="The Broad Institute Genomics Platform"/>
            <consortium name="The Broad Institute Genome Sequencing Center for Infectious Disease"/>
            <person name="Wu L."/>
            <person name="Ma J."/>
        </authorList>
    </citation>
    <scope>NUCLEOTIDE SEQUENCE [LARGE SCALE GENOMIC DNA]</scope>
    <source>
        <strain evidence="8">JCM 9371</strain>
    </source>
</reference>
<dbReference type="InterPro" id="IPR005467">
    <property type="entry name" value="His_kinase_dom"/>
</dbReference>
<dbReference type="Pfam" id="PF02518">
    <property type="entry name" value="HATPase_c"/>
    <property type="match status" value="1"/>
</dbReference>
<dbReference type="InterPro" id="IPR036890">
    <property type="entry name" value="HATPase_C_sf"/>
</dbReference>
<sequence>MLRPDVCVIRVEADEHLPGLIRGTTRVDAARGTDRDGRINPSPALKEGAPVCVIEVADEDPGLSADKAAHVFERFYRADPSRSRDHGGSGLGLAIAAAIAANHRGRLELDTGPGKGCTFRLVLPHTPQDT</sequence>
<keyword evidence="7" id="KW-0067">ATP-binding</keyword>
<dbReference type="Gene3D" id="3.30.565.10">
    <property type="entry name" value="Histidine kinase-like ATPase, C-terminal domain"/>
    <property type="match status" value="1"/>
</dbReference>
<evidence type="ECO:0000259" key="6">
    <source>
        <dbReference type="PROSITE" id="PS50109"/>
    </source>
</evidence>
<keyword evidence="5" id="KW-0902">Two-component regulatory system</keyword>
<dbReference type="InterPro" id="IPR003594">
    <property type="entry name" value="HATPase_dom"/>
</dbReference>
<feature type="domain" description="Histidine kinase" evidence="6">
    <location>
        <begin position="54"/>
        <end position="127"/>
    </location>
</feature>
<dbReference type="Proteomes" id="UP001597063">
    <property type="component" value="Unassembled WGS sequence"/>
</dbReference>
<keyword evidence="7" id="KW-0547">Nucleotide-binding</keyword>
<comment type="caution">
    <text evidence="7">The sequence shown here is derived from an EMBL/GenBank/DDBJ whole genome shotgun (WGS) entry which is preliminary data.</text>
</comment>
<evidence type="ECO:0000256" key="4">
    <source>
        <dbReference type="ARBA" id="ARBA00022777"/>
    </source>
</evidence>
<protein>
    <recommendedName>
        <fullName evidence="2">histidine kinase</fullName>
        <ecNumber evidence="2">2.7.13.3</ecNumber>
    </recommendedName>
</protein>
<keyword evidence="8" id="KW-1185">Reference proteome</keyword>
<evidence type="ECO:0000256" key="2">
    <source>
        <dbReference type="ARBA" id="ARBA00012438"/>
    </source>
</evidence>
<evidence type="ECO:0000256" key="1">
    <source>
        <dbReference type="ARBA" id="ARBA00000085"/>
    </source>
</evidence>
<name>A0ABW2Y503_9ACTN</name>
<keyword evidence="3" id="KW-0808">Transferase</keyword>
<dbReference type="EC" id="2.7.13.3" evidence="2"/>
<gene>
    <name evidence="7" type="ORF">ACFQZM_48530</name>
</gene>
<dbReference type="RefSeq" id="WP_131756182.1">
    <property type="nucleotide sequence ID" value="NZ_CAACUY010000013.1"/>
</dbReference>
<evidence type="ECO:0000256" key="5">
    <source>
        <dbReference type="ARBA" id="ARBA00023012"/>
    </source>
</evidence>
<proteinExistence type="predicted"/>
<dbReference type="PANTHER" id="PTHR43711:SF1">
    <property type="entry name" value="HISTIDINE KINASE 1"/>
    <property type="match status" value="1"/>
</dbReference>
<dbReference type="SMART" id="SM00387">
    <property type="entry name" value="HATPase_c"/>
    <property type="match status" value="1"/>
</dbReference>
<comment type="catalytic activity">
    <reaction evidence="1">
        <text>ATP + protein L-histidine = ADP + protein N-phospho-L-histidine.</text>
        <dbReference type="EC" id="2.7.13.3"/>
    </reaction>
</comment>
<dbReference type="InterPro" id="IPR050736">
    <property type="entry name" value="Sensor_HK_Regulatory"/>
</dbReference>
<keyword evidence="4" id="KW-0418">Kinase</keyword>
<evidence type="ECO:0000313" key="7">
    <source>
        <dbReference type="EMBL" id="MFD0692407.1"/>
    </source>
</evidence>
<dbReference type="PANTHER" id="PTHR43711">
    <property type="entry name" value="TWO-COMPONENT HISTIDINE KINASE"/>
    <property type="match status" value="1"/>
</dbReference>
<evidence type="ECO:0000313" key="8">
    <source>
        <dbReference type="Proteomes" id="UP001597063"/>
    </source>
</evidence>
<dbReference type="PRINTS" id="PR00344">
    <property type="entry name" value="BCTRLSENSOR"/>
</dbReference>
<organism evidence="7 8">
    <name type="scientific">Actinomadura fibrosa</name>
    <dbReference type="NCBI Taxonomy" id="111802"/>
    <lineage>
        <taxon>Bacteria</taxon>
        <taxon>Bacillati</taxon>
        <taxon>Actinomycetota</taxon>
        <taxon>Actinomycetes</taxon>
        <taxon>Streptosporangiales</taxon>
        <taxon>Thermomonosporaceae</taxon>
        <taxon>Actinomadura</taxon>
    </lineage>
</organism>
<dbReference type="EMBL" id="JBHTGP010000041">
    <property type="protein sequence ID" value="MFD0692407.1"/>
    <property type="molecule type" value="Genomic_DNA"/>
</dbReference>
<dbReference type="InterPro" id="IPR004358">
    <property type="entry name" value="Sig_transdc_His_kin-like_C"/>
</dbReference>
<evidence type="ECO:0000256" key="3">
    <source>
        <dbReference type="ARBA" id="ARBA00022679"/>
    </source>
</evidence>
<dbReference type="SUPFAM" id="SSF55874">
    <property type="entry name" value="ATPase domain of HSP90 chaperone/DNA topoisomerase II/histidine kinase"/>
    <property type="match status" value="1"/>
</dbReference>
<dbReference type="PROSITE" id="PS50109">
    <property type="entry name" value="HIS_KIN"/>
    <property type="match status" value="1"/>
</dbReference>
<dbReference type="GO" id="GO:0005524">
    <property type="term" value="F:ATP binding"/>
    <property type="evidence" value="ECO:0007669"/>
    <property type="project" value="UniProtKB-KW"/>
</dbReference>
<accession>A0ABW2Y503</accession>